<dbReference type="EMBL" id="JAAABI010000001">
    <property type="protein sequence ID" value="NAY90588.1"/>
    <property type="molecule type" value="Genomic_DNA"/>
</dbReference>
<keyword evidence="3" id="KW-1185">Reference proteome</keyword>
<evidence type="ECO:0000313" key="2">
    <source>
        <dbReference type="EMBL" id="NAY90588.1"/>
    </source>
</evidence>
<proteinExistence type="predicted"/>
<sequence>MAHDTGFVFNLFLKRKLHFFYENPVFNKITKVQFQALPSTKTIGLNSNFCIVTDIPDYLETKIDKNLKSWKTRTIRQYKGFICNFRGYENAKDYVKDNFSKKAMRSMVAKKRQLETRHAISYVFYFGEINRTQYEFLFDRFFTLMKKRFDVKKVYNRYLLEWKKYYDIVYPMILNKEASLFVIYNGKEPIAMALDFYMEDVCFGYIQIFNPEYGKYPMGDVAMFKRLEWLMERDIWIFDFLMGETYYKRKWSNMKYFYEHQIFYRSGSLSALIKLFFMVGKLKFKQFLRDKGILGKMFSMDRFLYKKMSKKLIHYDWKNP</sequence>
<organism evidence="2 3">
    <name type="scientific">Flagellimonas ochracea</name>
    <dbReference type="NCBI Taxonomy" id="2696472"/>
    <lineage>
        <taxon>Bacteria</taxon>
        <taxon>Pseudomonadati</taxon>
        <taxon>Bacteroidota</taxon>
        <taxon>Flavobacteriia</taxon>
        <taxon>Flavobacteriales</taxon>
        <taxon>Flavobacteriaceae</taxon>
        <taxon>Flagellimonas</taxon>
    </lineage>
</organism>
<reference evidence="2" key="1">
    <citation type="submission" date="2020-01" db="EMBL/GenBank/DDBJ databases">
        <title>Muricauda ochracea sp. nov., isolated from a tidal flat of Garorim bay in Korea.</title>
        <authorList>
            <person name="Kim D."/>
            <person name="Yoo Y."/>
            <person name="Kim J.-J."/>
        </authorList>
    </citation>
    <scope>NUCLEOTIDE SEQUENCE</scope>
    <source>
        <strain evidence="2">JGD-17</strain>
    </source>
</reference>
<dbReference type="Pfam" id="PF13480">
    <property type="entry name" value="Acetyltransf_6"/>
    <property type="match status" value="1"/>
</dbReference>
<dbReference type="InterPro" id="IPR016181">
    <property type="entry name" value="Acyl_CoA_acyltransferase"/>
</dbReference>
<dbReference type="RefSeq" id="WP_166521997.1">
    <property type="nucleotide sequence ID" value="NZ_JAAABI010000001.1"/>
</dbReference>
<name>A0A964TAQ0_9FLAO</name>
<dbReference type="Proteomes" id="UP000667650">
    <property type="component" value="Unassembled WGS sequence"/>
</dbReference>
<protein>
    <submittedName>
        <fullName evidence="2">GNAT family N-acetyltransferase</fullName>
    </submittedName>
</protein>
<comment type="caution">
    <text evidence="2">The sequence shown here is derived from an EMBL/GenBank/DDBJ whole genome shotgun (WGS) entry which is preliminary data.</text>
</comment>
<dbReference type="Gene3D" id="3.40.630.30">
    <property type="match status" value="1"/>
</dbReference>
<accession>A0A964TAQ0</accession>
<evidence type="ECO:0000259" key="1">
    <source>
        <dbReference type="Pfam" id="PF13480"/>
    </source>
</evidence>
<dbReference type="InterPro" id="IPR038740">
    <property type="entry name" value="BioF2-like_GNAT_dom"/>
</dbReference>
<evidence type="ECO:0000313" key="3">
    <source>
        <dbReference type="Proteomes" id="UP000667650"/>
    </source>
</evidence>
<dbReference type="AlphaFoldDB" id="A0A964TAQ0"/>
<gene>
    <name evidence="2" type="ORF">GTQ34_01540</name>
</gene>
<dbReference type="SUPFAM" id="SSF55729">
    <property type="entry name" value="Acyl-CoA N-acyltransferases (Nat)"/>
    <property type="match status" value="1"/>
</dbReference>
<feature type="domain" description="BioF2-like acetyltransferase" evidence="1">
    <location>
        <begin position="102"/>
        <end position="249"/>
    </location>
</feature>